<dbReference type="AlphaFoldDB" id="A0A8J3QV06"/>
<keyword evidence="1" id="KW-0472">Membrane</keyword>
<protein>
    <submittedName>
        <fullName evidence="2">Uncharacterized protein</fullName>
    </submittedName>
</protein>
<feature type="transmembrane region" description="Helical" evidence="1">
    <location>
        <begin position="6"/>
        <end position="25"/>
    </location>
</feature>
<evidence type="ECO:0000313" key="2">
    <source>
        <dbReference type="EMBL" id="GIH17554.1"/>
    </source>
</evidence>
<dbReference type="EMBL" id="BONZ01000056">
    <property type="protein sequence ID" value="GIH17554.1"/>
    <property type="molecule type" value="Genomic_DNA"/>
</dbReference>
<reference evidence="2" key="1">
    <citation type="submission" date="2021-01" db="EMBL/GenBank/DDBJ databases">
        <title>Whole genome shotgun sequence of Rugosimonospora africana NBRC 104875.</title>
        <authorList>
            <person name="Komaki H."/>
            <person name="Tamura T."/>
        </authorList>
    </citation>
    <scope>NUCLEOTIDE SEQUENCE</scope>
    <source>
        <strain evidence="2">NBRC 104875</strain>
    </source>
</reference>
<keyword evidence="1" id="KW-1133">Transmembrane helix</keyword>
<proteinExistence type="predicted"/>
<dbReference type="Proteomes" id="UP000642748">
    <property type="component" value="Unassembled WGS sequence"/>
</dbReference>
<keyword evidence="1" id="KW-0812">Transmembrane</keyword>
<gene>
    <name evidence="2" type="ORF">Raf01_57260</name>
</gene>
<accession>A0A8J3QV06</accession>
<organism evidence="2 3">
    <name type="scientific">Rugosimonospora africana</name>
    <dbReference type="NCBI Taxonomy" id="556532"/>
    <lineage>
        <taxon>Bacteria</taxon>
        <taxon>Bacillati</taxon>
        <taxon>Actinomycetota</taxon>
        <taxon>Actinomycetes</taxon>
        <taxon>Micromonosporales</taxon>
        <taxon>Micromonosporaceae</taxon>
        <taxon>Rugosimonospora</taxon>
    </lineage>
</organism>
<evidence type="ECO:0000256" key="1">
    <source>
        <dbReference type="SAM" id="Phobius"/>
    </source>
</evidence>
<name>A0A8J3QV06_9ACTN</name>
<comment type="caution">
    <text evidence="2">The sequence shown here is derived from an EMBL/GenBank/DDBJ whole genome shotgun (WGS) entry which is preliminary data.</text>
</comment>
<sequence>MTVMGWFWLIVVVIVAAVVTIAGLYDRRSRRRGLQSVDGGASLTDERERIRNARDSQSRPEIIQDISWSNDFNPGGPPTG</sequence>
<evidence type="ECO:0000313" key="3">
    <source>
        <dbReference type="Proteomes" id="UP000642748"/>
    </source>
</evidence>
<keyword evidence="3" id="KW-1185">Reference proteome</keyword>
<dbReference type="RefSeq" id="WP_203921117.1">
    <property type="nucleotide sequence ID" value="NZ_BONZ01000056.1"/>
</dbReference>